<name>A0A5B7GQ44_PORTR</name>
<evidence type="ECO:0000313" key="2">
    <source>
        <dbReference type="EMBL" id="MPC59168.1"/>
    </source>
</evidence>
<dbReference type="AlphaFoldDB" id="A0A5B7GQ44"/>
<evidence type="ECO:0000256" key="1">
    <source>
        <dbReference type="SAM" id="MobiDB-lite"/>
    </source>
</evidence>
<reference evidence="2 3" key="1">
    <citation type="submission" date="2019-05" db="EMBL/GenBank/DDBJ databases">
        <title>Another draft genome of Portunus trituberculatus and its Hox gene families provides insights of decapod evolution.</title>
        <authorList>
            <person name="Jeong J.-H."/>
            <person name="Song I."/>
            <person name="Kim S."/>
            <person name="Choi T."/>
            <person name="Kim D."/>
            <person name="Ryu S."/>
            <person name="Kim W."/>
        </authorList>
    </citation>
    <scope>NUCLEOTIDE SEQUENCE [LARGE SCALE GENOMIC DNA]</scope>
    <source>
        <tissue evidence="2">Muscle</tissue>
    </source>
</reference>
<organism evidence="2 3">
    <name type="scientific">Portunus trituberculatus</name>
    <name type="common">Swimming crab</name>
    <name type="synonym">Neptunus trituberculatus</name>
    <dbReference type="NCBI Taxonomy" id="210409"/>
    <lineage>
        <taxon>Eukaryota</taxon>
        <taxon>Metazoa</taxon>
        <taxon>Ecdysozoa</taxon>
        <taxon>Arthropoda</taxon>
        <taxon>Crustacea</taxon>
        <taxon>Multicrustacea</taxon>
        <taxon>Malacostraca</taxon>
        <taxon>Eumalacostraca</taxon>
        <taxon>Eucarida</taxon>
        <taxon>Decapoda</taxon>
        <taxon>Pleocyemata</taxon>
        <taxon>Brachyura</taxon>
        <taxon>Eubrachyura</taxon>
        <taxon>Portunoidea</taxon>
        <taxon>Portunidae</taxon>
        <taxon>Portuninae</taxon>
        <taxon>Portunus</taxon>
    </lineage>
</organism>
<dbReference type="Proteomes" id="UP000324222">
    <property type="component" value="Unassembled WGS sequence"/>
</dbReference>
<proteinExistence type="predicted"/>
<comment type="caution">
    <text evidence="2">The sequence shown here is derived from an EMBL/GenBank/DDBJ whole genome shotgun (WGS) entry which is preliminary data.</text>
</comment>
<dbReference type="EMBL" id="VSRR010016318">
    <property type="protein sequence ID" value="MPC59168.1"/>
    <property type="molecule type" value="Genomic_DNA"/>
</dbReference>
<protein>
    <submittedName>
        <fullName evidence="2">Uncharacterized protein</fullName>
    </submittedName>
</protein>
<evidence type="ECO:0000313" key="3">
    <source>
        <dbReference type="Proteomes" id="UP000324222"/>
    </source>
</evidence>
<sequence length="130" mass="13724">MYKPTVNNINGPVENASSGVLQLAYWSCILYQIPSGITILFTTPDRPPPPSFPASAPAIPVNISASFSDGVPVMQNTEQHHAPPWLGPAAQPPRTLSEGAVPPAAKSCRGRRPAGLAITPSLHHLTEGKQ</sequence>
<gene>
    <name evidence="2" type="ORF">E2C01_053182</name>
</gene>
<accession>A0A5B7GQ44</accession>
<keyword evidence="3" id="KW-1185">Reference proteome</keyword>
<feature type="region of interest" description="Disordered" evidence="1">
    <location>
        <begin position="75"/>
        <end position="130"/>
    </location>
</feature>